<organism evidence="2 3">
    <name type="scientific">Lentilactobacillus hilgardii (strain ATCC 8290 / DSM 20176 / CCUG 30140 / JCM 1155 / KCTC 3500 / NBRC 15886 / NCIMB 8040 / NRRL B-1843 / 9)</name>
    <dbReference type="NCBI Taxonomy" id="1423757"/>
    <lineage>
        <taxon>Bacteria</taxon>
        <taxon>Bacillati</taxon>
        <taxon>Bacillota</taxon>
        <taxon>Bacilli</taxon>
        <taxon>Lactobacillales</taxon>
        <taxon>Lactobacillaceae</taxon>
        <taxon>Lentilactobacillus</taxon>
    </lineage>
</organism>
<keyword evidence="3" id="KW-1185">Reference proteome</keyword>
<dbReference type="GO" id="GO:0006310">
    <property type="term" value="P:DNA recombination"/>
    <property type="evidence" value="ECO:0007669"/>
    <property type="project" value="InterPro"/>
</dbReference>
<dbReference type="HOGENOM" id="CLU_035698_3_1_9"/>
<feature type="non-terminal residue" evidence="2">
    <location>
        <position position="99"/>
    </location>
</feature>
<gene>
    <name evidence="2" type="ORF">HMPREF0519_0254</name>
</gene>
<dbReference type="CDD" id="cd17242">
    <property type="entry name" value="MobM_relaxase"/>
    <property type="match status" value="1"/>
</dbReference>
<dbReference type="Gene3D" id="3.30.930.30">
    <property type="match status" value="1"/>
</dbReference>
<protein>
    <submittedName>
        <fullName evidence="2">Plasmid recombination enzyme</fullName>
    </submittedName>
</protein>
<dbReference type="Pfam" id="PF01076">
    <property type="entry name" value="Mob_Pre"/>
    <property type="match status" value="1"/>
</dbReference>
<evidence type="ECO:0000313" key="3">
    <source>
        <dbReference type="Proteomes" id="UP000003752"/>
    </source>
</evidence>
<evidence type="ECO:0000256" key="1">
    <source>
        <dbReference type="ARBA" id="ARBA00010657"/>
    </source>
</evidence>
<proteinExistence type="inferred from homology"/>
<comment type="caution">
    <text evidence="2">The sequence shown here is derived from an EMBL/GenBank/DDBJ whole genome shotgun (WGS) entry which is preliminary data.</text>
</comment>
<accession>C0XG93</accession>
<name>C0XG93_LENH9</name>
<reference evidence="2 3" key="1">
    <citation type="submission" date="2009-01" db="EMBL/GenBank/DDBJ databases">
        <authorList>
            <person name="Qin X."/>
            <person name="Bachman B."/>
            <person name="Battles P."/>
            <person name="Bell A."/>
            <person name="Bess C."/>
            <person name="Bickham C."/>
            <person name="Chaboub L."/>
            <person name="Chen D."/>
            <person name="Coyle M."/>
            <person name="Deiros D.R."/>
            <person name="Dinh H."/>
            <person name="Forbes L."/>
            <person name="Fowler G."/>
            <person name="Francisco L."/>
            <person name="Fu Q."/>
            <person name="Gubbala S."/>
            <person name="Hale W."/>
            <person name="Han Y."/>
            <person name="Hemphill L."/>
            <person name="Highlander S.K."/>
            <person name="Hirani K."/>
            <person name="Hogues M."/>
            <person name="Jackson L."/>
            <person name="Jakkamsetti A."/>
            <person name="Javaid M."/>
            <person name="Jiang H."/>
            <person name="Korchina V."/>
            <person name="Kovar C."/>
            <person name="Lara F."/>
            <person name="Lee S."/>
            <person name="Mata R."/>
            <person name="Mathew T."/>
            <person name="Moen C."/>
            <person name="Morales K."/>
            <person name="Munidasa M."/>
            <person name="Nazareth L."/>
            <person name="Ngo R."/>
            <person name="Nguyen L."/>
            <person name="Okwuonu G."/>
            <person name="Ongeri F."/>
            <person name="Patil S."/>
            <person name="Petrosino J."/>
            <person name="Pham C."/>
            <person name="Pham P."/>
            <person name="Pu L.-L."/>
            <person name="Puazo M."/>
            <person name="Raj R."/>
            <person name="Reid J."/>
            <person name="Rouhana J."/>
            <person name="Saada N."/>
            <person name="Shang Y."/>
            <person name="Simmons D."/>
            <person name="Thornton R."/>
            <person name="Warren J."/>
            <person name="Weissenberger G."/>
            <person name="Zhang J."/>
            <person name="Zhang L."/>
            <person name="Zhou C."/>
            <person name="Zhu D."/>
            <person name="Muzny D."/>
            <person name="Worley K."/>
            <person name="Gibbs R."/>
        </authorList>
    </citation>
    <scope>NUCLEOTIDE SEQUENCE [LARGE SCALE GENOMIC DNA]</scope>
    <source>
        <strain evidence="3">ATCC 8290 / DSM 20176 / CCUG 30140 / JCM 1155 / KCTC 3500 / NBRC 15886 / NCIMB 8040 / NRRL B-1843 / 9</strain>
    </source>
</reference>
<sequence>MSYLVANMQKLKADNLVGLGNHDQRRTQNHKNTDIDVDRSALNYDLVAGRTNHFKTDIEDYINEHKTSQRAVRKDAVLVNEWIISSDSQFFADLTAADT</sequence>
<dbReference type="EMBL" id="ACGP01000036">
    <property type="protein sequence ID" value="EEI25605.1"/>
    <property type="molecule type" value="Genomic_DNA"/>
</dbReference>
<evidence type="ECO:0000313" key="2">
    <source>
        <dbReference type="EMBL" id="EEI25605.1"/>
    </source>
</evidence>
<dbReference type="AlphaFoldDB" id="C0XG93"/>
<dbReference type="GO" id="GO:0003677">
    <property type="term" value="F:DNA binding"/>
    <property type="evidence" value="ECO:0007669"/>
    <property type="project" value="InterPro"/>
</dbReference>
<comment type="similarity">
    <text evidence="1">Belongs to the plasmid mobilization pre family.</text>
</comment>
<dbReference type="InterPro" id="IPR001668">
    <property type="entry name" value="Mob_Pre"/>
</dbReference>
<dbReference type="Proteomes" id="UP000003752">
    <property type="component" value="Unassembled WGS sequence"/>
</dbReference>